<reference evidence="8 9" key="1">
    <citation type="journal article" date="2006" name="Science">
        <title>The genome of black cottonwood, Populus trichocarpa (Torr. &amp; Gray).</title>
        <authorList>
            <person name="Tuskan G.A."/>
            <person name="Difazio S."/>
            <person name="Jansson S."/>
            <person name="Bohlmann J."/>
            <person name="Grigoriev I."/>
            <person name="Hellsten U."/>
            <person name="Putnam N."/>
            <person name="Ralph S."/>
            <person name="Rombauts S."/>
            <person name="Salamov A."/>
            <person name="Schein J."/>
            <person name="Sterck L."/>
            <person name="Aerts A."/>
            <person name="Bhalerao R.R."/>
            <person name="Bhalerao R.P."/>
            <person name="Blaudez D."/>
            <person name="Boerjan W."/>
            <person name="Brun A."/>
            <person name="Brunner A."/>
            <person name="Busov V."/>
            <person name="Campbell M."/>
            <person name="Carlson J."/>
            <person name="Chalot M."/>
            <person name="Chapman J."/>
            <person name="Chen G.L."/>
            <person name="Cooper D."/>
            <person name="Coutinho P.M."/>
            <person name="Couturier J."/>
            <person name="Covert S."/>
            <person name="Cronk Q."/>
            <person name="Cunningham R."/>
            <person name="Davis J."/>
            <person name="Degroeve S."/>
            <person name="Dejardin A."/>
            <person name="Depamphilis C."/>
            <person name="Detter J."/>
            <person name="Dirks B."/>
            <person name="Dubchak I."/>
            <person name="Duplessis S."/>
            <person name="Ehlting J."/>
            <person name="Ellis B."/>
            <person name="Gendler K."/>
            <person name="Goodstein D."/>
            <person name="Gribskov M."/>
            <person name="Grimwood J."/>
            <person name="Groover A."/>
            <person name="Gunter L."/>
            <person name="Hamberger B."/>
            <person name="Heinze B."/>
            <person name="Helariutta Y."/>
            <person name="Henrissat B."/>
            <person name="Holligan D."/>
            <person name="Holt R."/>
            <person name="Huang W."/>
            <person name="Islam-Faridi N."/>
            <person name="Jones S."/>
            <person name="Jones-Rhoades M."/>
            <person name="Jorgensen R."/>
            <person name="Joshi C."/>
            <person name="Kangasjarvi J."/>
            <person name="Karlsson J."/>
            <person name="Kelleher C."/>
            <person name="Kirkpatrick R."/>
            <person name="Kirst M."/>
            <person name="Kohler A."/>
            <person name="Kalluri U."/>
            <person name="Larimer F."/>
            <person name="Leebens-Mack J."/>
            <person name="Leple J.C."/>
            <person name="Locascio P."/>
            <person name="Lou Y."/>
            <person name="Lucas S."/>
            <person name="Martin F."/>
            <person name="Montanini B."/>
            <person name="Napoli C."/>
            <person name="Nelson D.R."/>
            <person name="Nelson C."/>
            <person name="Nieminen K."/>
            <person name="Nilsson O."/>
            <person name="Pereda V."/>
            <person name="Peter G."/>
            <person name="Philippe R."/>
            <person name="Pilate G."/>
            <person name="Poliakov A."/>
            <person name="Razumovskaya J."/>
            <person name="Richardson P."/>
            <person name="Rinaldi C."/>
            <person name="Ritland K."/>
            <person name="Rouze P."/>
            <person name="Ryaboy D."/>
            <person name="Schmutz J."/>
            <person name="Schrader J."/>
            <person name="Segerman B."/>
            <person name="Shin H."/>
            <person name="Siddiqui A."/>
            <person name="Sterky F."/>
            <person name="Terry A."/>
            <person name="Tsai C.J."/>
            <person name="Uberbacher E."/>
            <person name="Unneberg P."/>
            <person name="Vahala J."/>
            <person name="Wall K."/>
            <person name="Wessler S."/>
            <person name="Yang G."/>
            <person name="Yin T."/>
            <person name="Douglas C."/>
            <person name="Marra M."/>
            <person name="Sandberg G."/>
            <person name="Van de Peer Y."/>
            <person name="Rokhsar D."/>
        </authorList>
    </citation>
    <scope>NUCLEOTIDE SEQUENCE [LARGE SCALE GENOMIC DNA]</scope>
    <source>
        <strain evidence="9">cv. Nisqually</strain>
    </source>
</reference>
<dbReference type="AlphaFoldDB" id="A0A3N7FWM2"/>
<evidence type="ECO:0000256" key="7">
    <source>
        <dbReference type="ARBA" id="ARBA00023316"/>
    </source>
</evidence>
<dbReference type="GO" id="GO:0016020">
    <property type="term" value="C:membrane"/>
    <property type="evidence" value="ECO:0007669"/>
    <property type="project" value="InterPro"/>
</dbReference>
<dbReference type="InterPro" id="IPR005150">
    <property type="entry name" value="Cellulose_synth"/>
</dbReference>
<dbReference type="EMBL" id="CM009290">
    <property type="protein sequence ID" value="RQO84614.1"/>
    <property type="molecule type" value="Genomic_DNA"/>
</dbReference>
<dbReference type="GO" id="GO:0030244">
    <property type="term" value="P:cellulose biosynthetic process"/>
    <property type="evidence" value="ECO:0007669"/>
    <property type="project" value="InterPro"/>
</dbReference>
<name>A0A3N7FWM2_POPTR</name>
<keyword evidence="4" id="KW-0812">Transmembrane</keyword>
<gene>
    <name evidence="8" type="ORF">POPTR_001G088501</name>
</gene>
<sequence>MDKDVTGRFMPSLAYVSREKSKASNHHFEAGAQNVLLRVSAAMTNAPMILTNVPATPLRALSYYSGPKIRPKDGFVQFPQRFQRINKNDICFFDGLVGPSYLGTGSFFFSPSILWRPIEI</sequence>
<evidence type="ECO:0000256" key="1">
    <source>
        <dbReference type="ARBA" id="ARBA00004308"/>
    </source>
</evidence>
<evidence type="ECO:0000256" key="3">
    <source>
        <dbReference type="ARBA" id="ARBA00022679"/>
    </source>
</evidence>
<evidence type="ECO:0000313" key="9">
    <source>
        <dbReference type="Proteomes" id="UP000006729"/>
    </source>
</evidence>
<evidence type="ECO:0000256" key="4">
    <source>
        <dbReference type="ARBA" id="ARBA00022692"/>
    </source>
</evidence>
<dbReference type="GO" id="GO:0016760">
    <property type="term" value="F:cellulose synthase (UDP-forming) activity"/>
    <property type="evidence" value="ECO:0007669"/>
    <property type="project" value="InterPro"/>
</dbReference>
<keyword evidence="6" id="KW-0472">Membrane</keyword>
<dbReference type="GO" id="GO:0071555">
    <property type="term" value="P:cell wall organization"/>
    <property type="evidence" value="ECO:0007669"/>
    <property type="project" value="UniProtKB-KW"/>
</dbReference>
<evidence type="ECO:0000256" key="2">
    <source>
        <dbReference type="ARBA" id="ARBA00022676"/>
    </source>
</evidence>
<dbReference type="STRING" id="3694.A0A3N7FWM2"/>
<organism evidence="8 9">
    <name type="scientific">Populus trichocarpa</name>
    <name type="common">Western balsam poplar</name>
    <name type="synonym">Populus balsamifera subsp. trichocarpa</name>
    <dbReference type="NCBI Taxonomy" id="3694"/>
    <lineage>
        <taxon>Eukaryota</taxon>
        <taxon>Viridiplantae</taxon>
        <taxon>Streptophyta</taxon>
        <taxon>Embryophyta</taxon>
        <taxon>Tracheophyta</taxon>
        <taxon>Spermatophyta</taxon>
        <taxon>Magnoliopsida</taxon>
        <taxon>eudicotyledons</taxon>
        <taxon>Gunneridae</taxon>
        <taxon>Pentapetalae</taxon>
        <taxon>rosids</taxon>
        <taxon>fabids</taxon>
        <taxon>Malpighiales</taxon>
        <taxon>Salicaceae</taxon>
        <taxon>Saliceae</taxon>
        <taxon>Populus</taxon>
    </lineage>
</organism>
<keyword evidence="2" id="KW-0328">Glycosyltransferase</keyword>
<protein>
    <submittedName>
        <fullName evidence="8">Uncharacterized protein</fullName>
    </submittedName>
</protein>
<evidence type="ECO:0000256" key="5">
    <source>
        <dbReference type="ARBA" id="ARBA00022989"/>
    </source>
</evidence>
<dbReference type="InParanoid" id="A0A3N7FWM2"/>
<proteinExistence type="predicted"/>
<dbReference type="Pfam" id="PF03552">
    <property type="entry name" value="Cellulose_synt"/>
    <property type="match status" value="1"/>
</dbReference>
<keyword evidence="9" id="KW-1185">Reference proteome</keyword>
<accession>A0A3N7FWM2</accession>
<evidence type="ECO:0000313" key="8">
    <source>
        <dbReference type="EMBL" id="RQO84614.1"/>
    </source>
</evidence>
<dbReference type="Proteomes" id="UP000006729">
    <property type="component" value="Chromosome 1"/>
</dbReference>
<keyword evidence="7" id="KW-0961">Cell wall biogenesis/degradation</keyword>
<keyword evidence="5" id="KW-1133">Transmembrane helix</keyword>
<evidence type="ECO:0000256" key="6">
    <source>
        <dbReference type="ARBA" id="ARBA00023136"/>
    </source>
</evidence>
<dbReference type="PANTHER" id="PTHR13301">
    <property type="entry name" value="X-BOX TRANSCRIPTION FACTOR-RELATED"/>
    <property type="match status" value="1"/>
</dbReference>
<dbReference type="GO" id="GO:0012505">
    <property type="term" value="C:endomembrane system"/>
    <property type="evidence" value="ECO:0007669"/>
    <property type="project" value="UniProtKB-SubCell"/>
</dbReference>
<keyword evidence="3" id="KW-0808">Transferase</keyword>
<comment type="subcellular location">
    <subcellularLocation>
        <location evidence="1">Endomembrane system</location>
    </subcellularLocation>
</comment>